<organism evidence="3 4">
    <name type="scientific">Sphingomonas xinjiangensis</name>
    <dbReference type="NCBI Taxonomy" id="643568"/>
    <lineage>
        <taxon>Bacteria</taxon>
        <taxon>Pseudomonadati</taxon>
        <taxon>Pseudomonadota</taxon>
        <taxon>Alphaproteobacteria</taxon>
        <taxon>Sphingomonadales</taxon>
        <taxon>Sphingomonadaceae</taxon>
        <taxon>Sphingomonas</taxon>
    </lineage>
</organism>
<protein>
    <submittedName>
        <fullName evidence="3">Uncharacterized SAM-binding protein YcdF (DUF218 family)</fullName>
    </submittedName>
</protein>
<keyword evidence="1" id="KW-0472">Membrane</keyword>
<dbReference type="RefSeq" id="WP_184087863.1">
    <property type="nucleotide sequence ID" value="NZ_JACIJF010000006.1"/>
</dbReference>
<dbReference type="InterPro" id="IPR003848">
    <property type="entry name" value="DUF218"/>
</dbReference>
<evidence type="ECO:0000259" key="2">
    <source>
        <dbReference type="Pfam" id="PF02698"/>
    </source>
</evidence>
<sequence length="177" mass="20167">MIWRTILVLIVAWALGFGVFMLSLGRPLDGRKTDGIVVVTGGSGRIDRGLRVLRDGEAERMLVSGVDVDVRPVEFAVEYKIDRKLFSCCIDLGWQAVDTRSNAEETAAWVKRHRFKSVRLVTTDWHMPRARMELVHSLGSDVEVVGDGVRSITGWRVLLREYNKYLVRRIALWLRAD</sequence>
<comment type="caution">
    <text evidence="3">The sequence shown here is derived from an EMBL/GenBank/DDBJ whole genome shotgun (WGS) entry which is preliminary data.</text>
</comment>
<evidence type="ECO:0000256" key="1">
    <source>
        <dbReference type="SAM" id="Phobius"/>
    </source>
</evidence>
<dbReference type="PANTHER" id="PTHR30336">
    <property type="entry name" value="INNER MEMBRANE PROTEIN, PROBABLE PERMEASE"/>
    <property type="match status" value="1"/>
</dbReference>
<dbReference type="GO" id="GO:0000270">
    <property type="term" value="P:peptidoglycan metabolic process"/>
    <property type="evidence" value="ECO:0007669"/>
    <property type="project" value="TreeGrafter"/>
</dbReference>
<gene>
    <name evidence="3" type="ORF">FHT02_002471</name>
</gene>
<keyword evidence="4" id="KW-1185">Reference proteome</keyword>
<name>A0A840YN37_9SPHN</name>
<dbReference type="InterPro" id="IPR051599">
    <property type="entry name" value="Cell_Envelope_Assoc"/>
</dbReference>
<keyword evidence="1" id="KW-0812">Transmembrane</keyword>
<dbReference type="PANTHER" id="PTHR30336:SF4">
    <property type="entry name" value="ENVELOPE BIOGENESIS FACTOR ELYC"/>
    <property type="match status" value="1"/>
</dbReference>
<dbReference type="AlphaFoldDB" id="A0A840YN37"/>
<dbReference type="GO" id="GO:0005886">
    <property type="term" value="C:plasma membrane"/>
    <property type="evidence" value="ECO:0007669"/>
    <property type="project" value="TreeGrafter"/>
</dbReference>
<proteinExistence type="predicted"/>
<evidence type="ECO:0000313" key="4">
    <source>
        <dbReference type="Proteomes" id="UP000527143"/>
    </source>
</evidence>
<dbReference type="GO" id="GO:0043164">
    <property type="term" value="P:Gram-negative-bacterium-type cell wall biogenesis"/>
    <property type="evidence" value="ECO:0007669"/>
    <property type="project" value="TreeGrafter"/>
</dbReference>
<feature type="domain" description="DUF218" evidence="2">
    <location>
        <begin position="34"/>
        <end position="139"/>
    </location>
</feature>
<evidence type="ECO:0000313" key="3">
    <source>
        <dbReference type="EMBL" id="MBB5711230.1"/>
    </source>
</evidence>
<reference evidence="3 4" key="1">
    <citation type="submission" date="2020-08" db="EMBL/GenBank/DDBJ databases">
        <title>Genomic Encyclopedia of Type Strains, Phase IV (KMG-IV): sequencing the most valuable type-strain genomes for metagenomic binning, comparative biology and taxonomic classification.</title>
        <authorList>
            <person name="Goeker M."/>
        </authorList>
    </citation>
    <scope>NUCLEOTIDE SEQUENCE [LARGE SCALE GENOMIC DNA]</scope>
    <source>
        <strain evidence="3 4">DSM 26736</strain>
    </source>
</reference>
<keyword evidence="1" id="KW-1133">Transmembrane helix</keyword>
<accession>A0A840YN37</accession>
<feature type="transmembrane region" description="Helical" evidence="1">
    <location>
        <begin position="6"/>
        <end position="24"/>
    </location>
</feature>
<dbReference type="CDD" id="cd06259">
    <property type="entry name" value="YdcF-like"/>
    <property type="match status" value="1"/>
</dbReference>
<dbReference type="Proteomes" id="UP000527143">
    <property type="component" value="Unassembled WGS sequence"/>
</dbReference>
<dbReference type="Pfam" id="PF02698">
    <property type="entry name" value="DUF218"/>
    <property type="match status" value="1"/>
</dbReference>
<dbReference type="EMBL" id="JACIJF010000006">
    <property type="protein sequence ID" value="MBB5711230.1"/>
    <property type="molecule type" value="Genomic_DNA"/>
</dbReference>